<dbReference type="CDD" id="cd03784">
    <property type="entry name" value="GT1_Gtf-like"/>
    <property type="match status" value="1"/>
</dbReference>
<evidence type="ECO:0000256" key="5">
    <source>
        <dbReference type="SAM" id="SignalP"/>
    </source>
</evidence>
<reference evidence="6 7" key="1">
    <citation type="submission" date="2020-11" db="EMBL/GenBank/DDBJ databases">
        <authorList>
            <person name="Wallbank WR R."/>
            <person name="Pardo Diaz C."/>
            <person name="Kozak K."/>
            <person name="Martin S."/>
            <person name="Jiggins C."/>
            <person name="Moest M."/>
            <person name="Warren A I."/>
            <person name="Generalovic N T."/>
            <person name="Byers J.R.P. K."/>
            <person name="Montejo-Kovacevich G."/>
            <person name="Yen C E."/>
        </authorList>
    </citation>
    <scope>NUCLEOTIDE SEQUENCE [LARGE SCALE GENOMIC DNA]</scope>
</reference>
<dbReference type="InParanoid" id="A0A7R8UCY5"/>
<keyword evidence="4" id="KW-0812">Transmembrane</keyword>
<comment type="similarity">
    <text evidence="1">Belongs to the UDP-glycosyltransferase family.</text>
</comment>
<evidence type="ECO:0000256" key="1">
    <source>
        <dbReference type="ARBA" id="ARBA00009995"/>
    </source>
</evidence>
<feature type="transmembrane region" description="Helical" evidence="4">
    <location>
        <begin position="479"/>
        <end position="498"/>
    </location>
</feature>
<evidence type="ECO:0000256" key="3">
    <source>
        <dbReference type="ARBA" id="ARBA00022679"/>
    </source>
</evidence>
<dbReference type="Gene3D" id="3.40.50.2000">
    <property type="entry name" value="Glycogen Phosphorylase B"/>
    <property type="match status" value="1"/>
</dbReference>
<dbReference type="InterPro" id="IPR050271">
    <property type="entry name" value="UDP-glycosyltransferase"/>
</dbReference>
<evidence type="ECO:0000256" key="2">
    <source>
        <dbReference type="ARBA" id="ARBA00022676"/>
    </source>
</evidence>
<dbReference type="PANTHER" id="PTHR48043">
    <property type="entry name" value="EG:EG0003.4 PROTEIN-RELATED"/>
    <property type="match status" value="1"/>
</dbReference>
<feature type="chain" id="PRO_5030658402" evidence="5">
    <location>
        <begin position="23"/>
        <end position="524"/>
    </location>
</feature>
<gene>
    <name evidence="6" type="ORF">HERILL_LOCUS1539</name>
</gene>
<sequence length="524" mass="59656">MLRAGILTLLTVLLVSFIGTDSARILGLFTSHSKSHLIVHMNTIRPMIERGHNVTIVTMIPVKEPDLKFRHIKLKQPHMDQSMISQDTKGFLKTTQLMVKVTNDFLDLTNMTLNDPEMQKLMREESFDLVVLGSFFNDFLVGVAGHFKCPLIINWSGAPMHHLSKLVGNPLELSYVPALLSGLQQPMGFFDRVGNYIFSAVEFGMFHYLNYRMSQYYEHNFPSAKYPSYEEMKKNVSLLFVNTYLSQGSIQPYVPAIIQIGGIQIKPKPDPLPQDIKEFLDSASESGAIYFCLGSNINADYLTPEFVDIIFKVLSSLKQKIIWKWDKEELPGESPNILYKKWLPQDDILAHPNLKLFITHAGGGGVAEAQYHGVPMVAIPFFADQFSNANKLQNEGHGIVVDRGTLTEKSFRQAVFEVLENTIYRENVQRFSRVFRDRPLSAKDTAAYWMEYVLRHKGAKHIQSPAVHMNAMQYHGLDVIAFLIGLAYVVWELVKFIWKVTVGVLYRKICKKSKENASSKKKNQ</sequence>
<evidence type="ECO:0000313" key="6">
    <source>
        <dbReference type="EMBL" id="CAD7078259.1"/>
    </source>
</evidence>
<dbReference type="PANTHER" id="PTHR48043:SF159">
    <property type="entry name" value="EG:EG0003.4 PROTEIN-RELATED"/>
    <property type="match status" value="1"/>
</dbReference>
<protein>
    <submittedName>
        <fullName evidence="6">Uncharacterized protein</fullName>
    </submittedName>
</protein>
<dbReference type="OrthoDB" id="5835829at2759"/>
<accession>A0A7R8UCY5</accession>
<dbReference type="EMBL" id="LR899009">
    <property type="protein sequence ID" value="CAD7078259.1"/>
    <property type="molecule type" value="Genomic_DNA"/>
</dbReference>
<dbReference type="FunCoup" id="A0A7R8UCY5">
    <property type="interactions" value="195"/>
</dbReference>
<dbReference type="SMR" id="A0A7R8UCY5"/>
<proteinExistence type="inferred from homology"/>
<dbReference type="GO" id="GO:0008194">
    <property type="term" value="F:UDP-glycosyltransferase activity"/>
    <property type="evidence" value="ECO:0007669"/>
    <property type="project" value="InterPro"/>
</dbReference>
<feature type="signal peptide" evidence="5">
    <location>
        <begin position="1"/>
        <end position="22"/>
    </location>
</feature>
<dbReference type="SUPFAM" id="SSF53756">
    <property type="entry name" value="UDP-Glycosyltransferase/glycogen phosphorylase"/>
    <property type="match status" value="1"/>
</dbReference>
<dbReference type="FunFam" id="3.40.50.2000:FF:000050">
    <property type="entry name" value="UDP-glucuronosyltransferase"/>
    <property type="match status" value="1"/>
</dbReference>
<name>A0A7R8UCY5_HERIL</name>
<keyword evidence="2" id="KW-0328">Glycosyltransferase</keyword>
<organism evidence="6 7">
    <name type="scientific">Hermetia illucens</name>
    <name type="common">Black soldier fly</name>
    <dbReference type="NCBI Taxonomy" id="343691"/>
    <lineage>
        <taxon>Eukaryota</taxon>
        <taxon>Metazoa</taxon>
        <taxon>Ecdysozoa</taxon>
        <taxon>Arthropoda</taxon>
        <taxon>Hexapoda</taxon>
        <taxon>Insecta</taxon>
        <taxon>Pterygota</taxon>
        <taxon>Neoptera</taxon>
        <taxon>Endopterygota</taxon>
        <taxon>Diptera</taxon>
        <taxon>Brachycera</taxon>
        <taxon>Stratiomyomorpha</taxon>
        <taxon>Stratiomyidae</taxon>
        <taxon>Hermetiinae</taxon>
        <taxon>Hermetia</taxon>
    </lineage>
</organism>
<keyword evidence="7" id="KW-1185">Reference proteome</keyword>
<evidence type="ECO:0000313" key="7">
    <source>
        <dbReference type="Proteomes" id="UP000594454"/>
    </source>
</evidence>
<dbReference type="Proteomes" id="UP000594454">
    <property type="component" value="Chromosome 1"/>
</dbReference>
<evidence type="ECO:0000256" key="4">
    <source>
        <dbReference type="SAM" id="Phobius"/>
    </source>
</evidence>
<dbReference type="AlphaFoldDB" id="A0A7R8UCY5"/>
<keyword evidence="4" id="KW-0472">Membrane</keyword>
<dbReference type="Pfam" id="PF00201">
    <property type="entry name" value="UDPGT"/>
    <property type="match status" value="1"/>
</dbReference>
<keyword evidence="5" id="KW-0732">Signal</keyword>
<dbReference type="OMA" id="NILYAKW"/>
<dbReference type="InterPro" id="IPR002213">
    <property type="entry name" value="UDP_glucos_trans"/>
</dbReference>
<keyword evidence="4" id="KW-1133">Transmembrane helix</keyword>
<keyword evidence="3" id="KW-0808">Transferase</keyword>